<feature type="domain" description="Glycosyl transferase CAP10" evidence="4">
    <location>
        <begin position="400"/>
        <end position="677"/>
    </location>
</feature>
<dbReference type="OrthoDB" id="202415at2759"/>
<keyword evidence="6" id="KW-1185">Reference proteome</keyword>
<sequence length="745" mass="85633">MSRLVVLPGKLRSRRSFKRCLIASLWLFVLHEIYSFFSSRHSNLSLNHHLNQLNPITQIHQIKSINYIKPPHPIKSRLDSARQRWSAKIKSQSNHYGQFKANYRKKYHLEPPQGMRNWFKTVTLDGVLLVDEFDELMSSLEPFRSMSPQELRQRTLDIASMPTFSLLNITGSHSYFYGQNYRGDFKHYDRENYGPGLERVEGFASMLQRHISRLPDGLTFAVSELAEPRIIVPWQDHPNTLKSFQPDTSFIQKQNYHQLLKTENLKTLLPTPAFDDSGTSWELYAKSCPPQSPTRKKLIRLRRENALAQPKDPQILNLTDPIHLKGGKAKAGLAKRRLSNLSLNLEPSNPINRPLDHQSAQLDLDSDLPNGYPTLSRLLNYSTEFQFLETGTVGLSHEKLCSDSQLHQNQGAFYSDWRSLPALYPVFSPSKIDGYSDILIPSNFYYGDDARYSFQSNETLEWKDKKNKLFWRGETTGGGNSPPGHQLQYQRHRFVRLTQRVSDNLKSILVPQPGTGFIRHVKRTITDLNNAWFDVGFTGYTGCGTPEICELTQKLFSLRKRVPLQEMAKYKAILDLDGMAFSGRFVALMNMGSGVIKSTVYKDALTDWIEPWVHYIPLSGSYSELYNLLAYFLPLNQESEKSDQNSWFQKLWSKKTNKSQFEGDQELQQVAEAGFKWSQSIGNKQDIEAYVYRLALEWARMTGLIGDEEIDPEEEMSIEPDSLFDINQPTFTYPPTKGNGLKVES</sequence>
<proteinExistence type="inferred from homology"/>
<evidence type="ECO:0000313" key="5">
    <source>
        <dbReference type="EMBL" id="MBW0526046.1"/>
    </source>
</evidence>
<evidence type="ECO:0000256" key="3">
    <source>
        <dbReference type="SAM" id="MobiDB-lite"/>
    </source>
</evidence>
<evidence type="ECO:0000259" key="4">
    <source>
        <dbReference type="SMART" id="SM00672"/>
    </source>
</evidence>
<gene>
    <name evidence="5" type="ORF">O181_065761</name>
</gene>
<evidence type="ECO:0000256" key="2">
    <source>
        <dbReference type="ARBA" id="ARBA00022679"/>
    </source>
</evidence>
<evidence type="ECO:0000256" key="1">
    <source>
        <dbReference type="ARBA" id="ARBA00010118"/>
    </source>
</evidence>
<feature type="region of interest" description="Disordered" evidence="3">
    <location>
        <begin position="724"/>
        <end position="745"/>
    </location>
</feature>
<organism evidence="5 6">
    <name type="scientific">Austropuccinia psidii MF-1</name>
    <dbReference type="NCBI Taxonomy" id="1389203"/>
    <lineage>
        <taxon>Eukaryota</taxon>
        <taxon>Fungi</taxon>
        <taxon>Dikarya</taxon>
        <taxon>Basidiomycota</taxon>
        <taxon>Pucciniomycotina</taxon>
        <taxon>Pucciniomycetes</taxon>
        <taxon>Pucciniales</taxon>
        <taxon>Sphaerophragmiaceae</taxon>
        <taxon>Austropuccinia</taxon>
    </lineage>
</organism>
<dbReference type="SMART" id="SM00672">
    <property type="entry name" value="CAP10"/>
    <property type="match status" value="1"/>
</dbReference>
<dbReference type="InterPro" id="IPR006598">
    <property type="entry name" value="CAP10"/>
</dbReference>
<protein>
    <recommendedName>
        <fullName evidence="4">Glycosyl transferase CAP10 domain-containing protein</fullName>
    </recommendedName>
</protein>
<comment type="caution">
    <text evidence="5">The sequence shown here is derived from an EMBL/GenBank/DDBJ whole genome shotgun (WGS) entry which is preliminary data.</text>
</comment>
<dbReference type="GO" id="GO:0016740">
    <property type="term" value="F:transferase activity"/>
    <property type="evidence" value="ECO:0007669"/>
    <property type="project" value="UniProtKB-KW"/>
</dbReference>
<dbReference type="PANTHER" id="PTHR12203:SF35">
    <property type="entry name" value="PROTEIN O-GLUCOSYLTRANSFERASE 1"/>
    <property type="match status" value="1"/>
</dbReference>
<evidence type="ECO:0000313" key="6">
    <source>
        <dbReference type="Proteomes" id="UP000765509"/>
    </source>
</evidence>
<name>A0A9Q3I1H9_9BASI</name>
<dbReference type="Proteomes" id="UP000765509">
    <property type="component" value="Unassembled WGS sequence"/>
</dbReference>
<accession>A0A9Q3I1H9</accession>
<dbReference type="EMBL" id="AVOT02032296">
    <property type="protein sequence ID" value="MBW0526046.1"/>
    <property type="molecule type" value="Genomic_DNA"/>
</dbReference>
<dbReference type="Pfam" id="PF05686">
    <property type="entry name" value="Glyco_transf_90"/>
    <property type="match status" value="1"/>
</dbReference>
<reference evidence="5" key="1">
    <citation type="submission" date="2021-03" db="EMBL/GenBank/DDBJ databases">
        <title>Draft genome sequence of rust myrtle Austropuccinia psidii MF-1, a brazilian biotype.</title>
        <authorList>
            <person name="Quecine M.C."/>
            <person name="Pachon D.M.R."/>
            <person name="Bonatelli M.L."/>
            <person name="Correr F.H."/>
            <person name="Franceschini L.M."/>
            <person name="Leite T.F."/>
            <person name="Margarido G.R.A."/>
            <person name="Almeida C.A."/>
            <person name="Ferrarezi J.A."/>
            <person name="Labate C.A."/>
        </authorList>
    </citation>
    <scope>NUCLEOTIDE SEQUENCE</scope>
    <source>
        <strain evidence="5">MF-1</strain>
    </source>
</reference>
<comment type="similarity">
    <text evidence="1">Belongs to the glycosyltransferase 90 family.</text>
</comment>
<dbReference type="InterPro" id="IPR051091">
    <property type="entry name" value="O-Glucosyltr/Glycosyltrsf_90"/>
</dbReference>
<dbReference type="PANTHER" id="PTHR12203">
    <property type="entry name" value="KDEL LYS-ASP-GLU-LEU CONTAINING - RELATED"/>
    <property type="match status" value="1"/>
</dbReference>
<keyword evidence="2" id="KW-0808">Transferase</keyword>
<dbReference type="AlphaFoldDB" id="A0A9Q3I1H9"/>